<proteinExistence type="inferred from homology"/>
<feature type="transmembrane region" description="Helical" evidence="6">
    <location>
        <begin position="27"/>
        <end position="50"/>
    </location>
</feature>
<dbReference type="PANTHER" id="PTHR31357">
    <property type="entry name" value="SERPENTINE RECEPTOR CLASS ALPHA-10"/>
    <property type="match status" value="1"/>
</dbReference>
<comment type="caution">
    <text evidence="7">The sequence shown here is derived from an EMBL/GenBank/DDBJ whole genome shotgun (WGS) entry which is preliminary data.</text>
</comment>
<dbReference type="EMBL" id="CAJEWN010000062">
    <property type="protein sequence ID" value="CAD2156461.1"/>
    <property type="molecule type" value="Genomic_DNA"/>
</dbReference>
<sequence>MTSINSTTQINLTWLAIDLEQSLLSPAYVIVLRTEIVLLFTILVLIFELIRQFLKRRIAIHINLLLLFVSIVVLYFIHSATQFATVLRYFVILLYYKDPHELLAPLWLVSLLVGSFYIQVLCYPALHFCVMLERLRATLFLNKYENEGRKLAIFMITITWATSIGFMTFILLEAYADPSMEILGALYLTTKSTSEILIYVNIVTTIMVIITAFSDWRITVMNRRIQESRSRVTDYSLSISFQLNENLLSMRLILPLDIAYATIYLLYNSLVVLLRSYRDELSAATYVFYYNVLNLLLYLYAAVTLVVYIRFIKFIRNNQKRTNEKTIKLTDQASMHFKELQKQWG</sequence>
<feature type="transmembrane region" description="Helical" evidence="6">
    <location>
        <begin position="62"/>
        <end position="84"/>
    </location>
</feature>
<comment type="similarity">
    <text evidence="5">Belongs to the nematode receptor-like protein sra family.</text>
</comment>
<evidence type="ECO:0000313" key="7">
    <source>
        <dbReference type="EMBL" id="CAD2156461.1"/>
    </source>
</evidence>
<evidence type="ECO:0000256" key="1">
    <source>
        <dbReference type="ARBA" id="ARBA00004141"/>
    </source>
</evidence>
<dbReference type="InterPro" id="IPR019408">
    <property type="entry name" value="7TM_GPCR_serpentine_rcpt_Srab"/>
</dbReference>
<feature type="transmembrane region" description="Helical" evidence="6">
    <location>
        <begin position="196"/>
        <end position="216"/>
    </location>
</feature>
<name>A0A6V7UGR7_MELEN</name>
<dbReference type="AlphaFoldDB" id="A0A6V7UGR7"/>
<feature type="transmembrane region" description="Helical" evidence="6">
    <location>
        <begin position="287"/>
        <end position="311"/>
    </location>
</feature>
<evidence type="ECO:0000256" key="5">
    <source>
        <dbReference type="ARBA" id="ARBA00037994"/>
    </source>
</evidence>
<dbReference type="PANTHER" id="PTHR31357:SF5">
    <property type="entry name" value="SERPENTINE RECEPTOR CLASS ALPHA-1-RELATED"/>
    <property type="match status" value="1"/>
</dbReference>
<dbReference type="InterPro" id="IPR051080">
    <property type="entry name" value="Nematode_rcpt-like_serp_alpha"/>
</dbReference>
<keyword evidence="2 6" id="KW-0812">Transmembrane</keyword>
<feature type="transmembrane region" description="Helical" evidence="6">
    <location>
        <begin position="248"/>
        <end position="267"/>
    </location>
</feature>
<dbReference type="OrthoDB" id="5876551at2759"/>
<dbReference type="Pfam" id="PF10292">
    <property type="entry name" value="7TM_GPCR_Srab"/>
    <property type="match status" value="1"/>
</dbReference>
<evidence type="ECO:0000256" key="2">
    <source>
        <dbReference type="ARBA" id="ARBA00022692"/>
    </source>
</evidence>
<reference evidence="7 8" key="1">
    <citation type="submission" date="2020-08" db="EMBL/GenBank/DDBJ databases">
        <authorList>
            <person name="Koutsovoulos G."/>
            <person name="Danchin GJ E."/>
        </authorList>
    </citation>
    <scope>NUCLEOTIDE SEQUENCE [LARGE SCALE GENOMIC DNA]</scope>
</reference>
<protein>
    <submittedName>
        <fullName evidence="7">Uncharacterized protein</fullName>
    </submittedName>
</protein>
<evidence type="ECO:0000256" key="3">
    <source>
        <dbReference type="ARBA" id="ARBA00022989"/>
    </source>
</evidence>
<keyword evidence="4 6" id="KW-0472">Membrane</keyword>
<organism evidence="7 8">
    <name type="scientific">Meloidogyne enterolobii</name>
    <name type="common">Root-knot nematode worm</name>
    <name type="synonym">Meloidogyne mayaguensis</name>
    <dbReference type="NCBI Taxonomy" id="390850"/>
    <lineage>
        <taxon>Eukaryota</taxon>
        <taxon>Metazoa</taxon>
        <taxon>Ecdysozoa</taxon>
        <taxon>Nematoda</taxon>
        <taxon>Chromadorea</taxon>
        <taxon>Rhabditida</taxon>
        <taxon>Tylenchina</taxon>
        <taxon>Tylenchomorpha</taxon>
        <taxon>Tylenchoidea</taxon>
        <taxon>Meloidogynidae</taxon>
        <taxon>Meloidogyninae</taxon>
        <taxon>Meloidogyne</taxon>
    </lineage>
</organism>
<dbReference type="GO" id="GO:0004984">
    <property type="term" value="F:olfactory receptor activity"/>
    <property type="evidence" value="ECO:0007669"/>
    <property type="project" value="TreeGrafter"/>
</dbReference>
<keyword evidence="3 6" id="KW-1133">Transmembrane helix</keyword>
<evidence type="ECO:0000256" key="6">
    <source>
        <dbReference type="SAM" id="Phobius"/>
    </source>
</evidence>
<evidence type="ECO:0000256" key="4">
    <source>
        <dbReference type="ARBA" id="ARBA00023136"/>
    </source>
</evidence>
<gene>
    <name evidence="7" type="ORF">MENT_LOCUS12254</name>
</gene>
<evidence type="ECO:0000313" key="8">
    <source>
        <dbReference type="Proteomes" id="UP000580250"/>
    </source>
</evidence>
<dbReference type="GO" id="GO:0016020">
    <property type="term" value="C:membrane"/>
    <property type="evidence" value="ECO:0007669"/>
    <property type="project" value="UniProtKB-SubCell"/>
</dbReference>
<accession>A0A6V7UGR7</accession>
<feature type="transmembrane region" description="Helical" evidence="6">
    <location>
        <begin position="104"/>
        <end position="130"/>
    </location>
</feature>
<feature type="transmembrane region" description="Helical" evidence="6">
    <location>
        <begin position="151"/>
        <end position="176"/>
    </location>
</feature>
<dbReference type="Proteomes" id="UP000580250">
    <property type="component" value="Unassembled WGS sequence"/>
</dbReference>
<comment type="subcellular location">
    <subcellularLocation>
        <location evidence="1">Membrane</location>
        <topology evidence="1">Multi-pass membrane protein</topology>
    </subcellularLocation>
</comment>